<evidence type="ECO:0000313" key="2">
    <source>
        <dbReference type="EMBL" id="MPW24476.1"/>
    </source>
</evidence>
<feature type="transmembrane region" description="Helical" evidence="1">
    <location>
        <begin position="182"/>
        <end position="200"/>
    </location>
</feature>
<keyword evidence="1" id="KW-0812">Transmembrane</keyword>
<feature type="transmembrane region" description="Helical" evidence="1">
    <location>
        <begin position="221"/>
        <end position="243"/>
    </location>
</feature>
<feature type="transmembrane region" description="Helical" evidence="1">
    <location>
        <begin position="21"/>
        <end position="38"/>
    </location>
</feature>
<keyword evidence="3" id="KW-1185">Reference proteome</keyword>
<sequence length="580" mass="66950">MNIISKMKSTLLNLQKSIYRFPLTIGLSGFLLLLLIILNESMSNMNDKQIEIFSKFNMTIGLSVLLSICIGLFIERFYITSLIKRIILYTTGIIALVIYYYNFLPSLDFVYLQKYISLTIILIIGFFTIPGLKSKISFEMYVIKVFSCILITWIYSLVLYLGLIAILFTTNTLFDLNVDAKFYYYIFLIVSLVFAVPLLLSKIPMKDDNLEDYPYSKSLRVLLLYIVVPLITAYTLILYAYFAKILFTAEWPKGLVSHLVLWYSTISVGIIFLIRPIIKDNLIGKLFVVWFPKIVIPILGMMFVSIGLRINQYGITENRYFVVLLGLWVTCIMIYYSLIKRSKNIIIPITLAFTIFIAVFGPLSGSSLSIKSQNNRFNDILTANNMILEGALVSNQELPNEDKKELSNIIFYFETTHYLNDLEVLPDDFKTSDMVSLLGFAYAPQYEDYQEYFYNGLDIYNTPILISDYDYFIKISTWNNQRIDIDNLNIHYDIKSHDIIVKEGDFTLLDTNIIEKGKEIYLSGEMSSGKEMFNDIESMSFEEENANIKAKFIFANISGRINTDNISLEDVEFILLIQLK</sequence>
<name>A0A6A7K4T5_9FIRM</name>
<dbReference type="Proteomes" id="UP000440004">
    <property type="component" value="Unassembled WGS sequence"/>
</dbReference>
<dbReference type="EMBL" id="WHNX01000002">
    <property type="protein sequence ID" value="MPW24476.1"/>
    <property type="molecule type" value="Genomic_DNA"/>
</dbReference>
<evidence type="ECO:0000256" key="1">
    <source>
        <dbReference type="SAM" id="Phobius"/>
    </source>
</evidence>
<dbReference type="AlphaFoldDB" id="A0A6A7K4T5"/>
<evidence type="ECO:0000313" key="3">
    <source>
        <dbReference type="Proteomes" id="UP000440004"/>
    </source>
</evidence>
<dbReference type="RefSeq" id="WP_152800984.1">
    <property type="nucleotide sequence ID" value="NZ_WHNX01000002.1"/>
</dbReference>
<feature type="transmembrane region" description="Helical" evidence="1">
    <location>
        <begin position="109"/>
        <end position="129"/>
    </location>
</feature>
<feature type="transmembrane region" description="Helical" evidence="1">
    <location>
        <begin position="86"/>
        <end position="103"/>
    </location>
</feature>
<reference evidence="2 3" key="1">
    <citation type="submission" date="2019-10" db="EMBL/GenBank/DDBJ databases">
        <title>Alkalibaculum tamaniensis sp.nov., a new alkaliphilic acetogen, isolated on methoxylated aromatics from a mud volcano.</title>
        <authorList>
            <person name="Khomyakova M.A."/>
            <person name="Merkel A.Y."/>
            <person name="Bonch-Osmolovskaya E.A."/>
            <person name="Slobodkin A.I."/>
        </authorList>
    </citation>
    <scope>NUCLEOTIDE SEQUENCE [LARGE SCALE GENOMIC DNA]</scope>
    <source>
        <strain evidence="2 3">M08DMB</strain>
    </source>
</reference>
<gene>
    <name evidence="2" type="ORF">GC105_01540</name>
</gene>
<keyword evidence="1" id="KW-0472">Membrane</keyword>
<feature type="transmembrane region" description="Helical" evidence="1">
    <location>
        <begin position="58"/>
        <end position="79"/>
    </location>
</feature>
<feature type="transmembrane region" description="Helical" evidence="1">
    <location>
        <begin position="141"/>
        <end position="170"/>
    </location>
</feature>
<protein>
    <submittedName>
        <fullName evidence="2">DUF4153 domain-containing protein</fullName>
    </submittedName>
</protein>
<feature type="transmembrane region" description="Helical" evidence="1">
    <location>
        <begin position="286"/>
        <end position="308"/>
    </location>
</feature>
<comment type="caution">
    <text evidence="2">The sequence shown here is derived from an EMBL/GenBank/DDBJ whole genome shotgun (WGS) entry which is preliminary data.</text>
</comment>
<organism evidence="2 3">
    <name type="scientific">Alkalibaculum sporogenes</name>
    <dbReference type="NCBI Taxonomy" id="2655001"/>
    <lineage>
        <taxon>Bacteria</taxon>
        <taxon>Bacillati</taxon>
        <taxon>Bacillota</taxon>
        <taxon>Clostridia</taxon>
        <taxon>Eubacteriales</taxon>
        <taxon>Eubacteriaceae</taxon>
        <taxon>Alkalibaculum</taxon>
    </lineage>
</organism>
<accession>A0A6A7K4T5</accession>
<dbReference type="InterPro" id="IPR025291">
    <property type="entry name" value="DUF4153"/>
</dbReference>
<proteinExistence type="predicted"/>
<dbReference type="Pfam" id="PF13687">
    <property type="entry name" value="DUF4153"/>
    <property type="match status" value="1"/>
</dbReference>
<feature type="transmembrane region" description="Helical" evidence="1">
    <location>
        <begin position="320"/>
        <end position="338"/>
    </location>
</feature>
<feature type="transmembrane region" description="Helical" evidence="1">
    <location>
        <begin position="255"/>
        <end position="274"/>
    </location>
</feature>
<feature type="transmembrane region" description="Helical" evidence="1">
    <location>
        <begin position="345"/>
        <end position="363"/>
    </location>
</feature>
<keyword evidence="1" id="KW-1133">Transmembrane helix</keyword>